<reference evidence="2" key="1">
    <citation type="submission" date="2015-10" db="EMBL/GenBank/DDBJ databases">
        <title>Complete Genome Sequencing of Klebsiella sp. strain G5.</title>
        <authorList>
            <person name="Chan K.-G."/>
            <person name="Chen J.-W."/>
        </authorList>
    </citation>
    <scope>NUCLEOTIDE SEQUENCE [LARGE SCALE GENOMIC DNA]</scope>
    <source>
        <strain evidence="2">G5</strain>
    </source>
</reference>
<dbReference type="KEGG" id="kle:AO703_12710"/>
<sequence length="67" mass="7696">MPRFVIQVLLSAGNNMTYITKINRVVMPVANKIPEMLNNSTKMLKNPVVMDSTNFVNFIKIFDTVRH</sequence>
<accession>A0A806X5I0</accession>
<dbReference type="Proteomes" id="UP000069162">
    <property type="component" value="Chromosome"/>
</dbReference>
<protein>
    <submittedName>
        <fullName evidence="1">Uncharacterized protein</fullName>
    </submittedName>
</protein>
<proteinExistence type="predicted"/>
<evidence type="ECO:0000313" key="2">
    <source>
        <dbReference type="Proteomes" id="UP000069162"/>
    </source>
</evidence>
<gene>
    <name evidence="1" type="ORF">AO703_12710</name>
</gene>
<dbReference type="EMBL" id="CP012871">
    <property type="protein sequence ID" value="ALR77126.1"/>
    <property type="molecule type" value="Genomic_DNA"/>
</dbReference>
<name>A0A806X5I0_9ENTR</name>
<dbReference type="AlphaFoldDB" id="A0A806X5I0"/>
<organism evidence="1 2">
    <name type="scientific">[Enterobacter] lignolyticus</name>
    <dbReference type="NCBI Taxonomy" id="1334193"/>
    <lineage>
        <taxon>Bacteria</taxon>
        <taxon>Pseudomonadati</taxon>
        <taxon>Pseudomonadota</taxon>
        <taxon>Gammaproteobacteria</taxon>
        <taxon>Enterobacterales</taxon>
        <taxon>Enterobacteriaceae</taxon>
        <taxon>Pluralibacter</taxon>
    </lineage>
</organism>
<evidence type="ECO:0000313" key="1">
    <source>
        <dbReference type="EMBL" id="ALR77126.1"/>
    </source>
</evidence>